<comment type="caution">
    <text evidence="2">The sequence shown here is derived from an EMBL/GenBank/DDBJ whole genome shotgun (WGS) entry which is preliminary data.</text>
</comment>
<reference evidence="2 3" key="1">
    <citation type="journal article" date="2020" name="Nature">
        <title>Six reference-quality genomes reveal evolution of bat adaptations.</title>
        <authorList>
            <person name="Jebb D."/>
            <person name="Huang Z."/>
            <person name="Pippel M."/>
            <person name="Hughes G.M."/>
            <person name="Lavrichenko K."/>
            <person name="Devanna P."/>
            <person name="Winkler S."/>
            <person name="Jermiin L.S."/>
            <person name="Skirmuntt E.C."/>
            <person name="Katzourakis A."/>
            <person name="Burkitt-Gray L."/>
            <person name="Ray D.A."/>
            <person name="Sullivan K.A.M."/>
            <person name="Roscito J.G."/>
            <person name="Kirilenko B.M."/>
            <person name="Davalos L.M."/>
            <person name="Corthals A.P."/>
            <person name="Power M.L."/>
            <person name="Jones G."/>
            <person name="Ransome R.D."/>
            <person name="Dechmann D.K.N."/>
            <person name="Locatelli A.G."/>
            <person name="Puechmaille S.J."/>
            <person name="Fedrigo O."/>
            <person name="Jarvis E.D."/>
            <person name="Hiller M."/>
            <person name="Vernes S.C."/>
            <person name="Myers E.W."/>
            <person name="Teeling E.C."/>
        </authorList>
    </citation>
    <scope>NUCLEOTIDE SEQUENCE [LARGE SCALE GENOMIC DNA]</scope>
    <source>
        <strain evidence="2">MRouAeg1</strain>
        <tissue evidence="2">Muscle</tissue>
    </source>
</reference>
<dbReference type="AlphaFoldDB" id="A0A7J8HSK1"/>
<gene>
    <name evidence="2" type="ORF">HJG63_010856</name>
</gene>
<dbReference type="EMBL" id="JACASE010000004">
    <property type="protein sequence ID" value="KAF6474682.1"/>
    <property type="molecule type" value="Genomic_DNA"/>
</dbReference>
<organism evidence="2 3">
    <name type="scientific">Rousettus aegyptiacus</name>
    <name type="common">Egyptian fruit bat</name>
    <name type="synonym">Pteropus aegyptiacus</name>
    <dbReference type="NCBI Taxonomy" id="9407"/>
    <lineage>
        <taxon>Eukaryota</taxon>
        <taxon>Metazoa</taxon>
        <taxon>Chordata</taxon>
        <taxon>Craniata</taxon>
        <taxon>Vertebrata</taxon>
        <taxon>Euteleostomi</taxon>
        <taxon>Mammalia</taxon>
        <taxon>Eutheria</taxon>
        <taxon>Laurasiatheria</taxon>
        <taxon>Chiroptera</taxon>
        <taxon>Yinpterochiroptera</taxon>
        <taxon>Pteropodoidea</taxon>
        <taxon>Pteropodidae</taxon>
        <taxon>Rousettinae</taxon>
        <taxon>Rousettus</taxon>
    </lineage>
</organism>
<keyword evidence="3" id="KW-1185">Reference proteome</keyword>
<name>A0A7J8HSK1_ROUAE</name>
<evidence type="ECO:0000313" key="3">
    <source>
        <dbReference type="Proteomes" id="UP000593571"/>
    </source>
</evidence>
<feature type="region of interest" description="Disordered" evidence="1">
    <location>
        <begin position="1"/>
        <end position="27"/>
    </location>
</feature>
<evidence type="ECO:0000256" key="1">
    <source>
        <dbReference type="SAM" id="MobiDB-lite"/>
    </source>
</evidence>
<dbReference type="Proteomes" id="UP000593571">
    <property type="component" value="Unassembled WGS sequence"/>
</dbReference>
<sequence>MALMQLSRGGVTGKRLAPGGHSPLALEETPAPVRAGAHAPALPGCRHPPGCIPSGASRADAFTPARQVFSCGSRHPAATETCAESGAQGCFLPEHCALCPHTVTGSAREAQLRVAAHRLASRARSQAA</sequence>
<protein>
    <submittedName>
        <fullName evidence="2">Uncharacterized protein</fullName>
    </submittedName>
</protein>
<evidence type="ECO:0000313" key="2">
    <source>
        <dbReference type="EMBL" id="KAF6474682.1"/>
    </source>
</evidence>
<accession>A0A7J8HSK1</accession>
<proteinExistence type="predicted"/>